<feature type="coiled-coil region" evidence="1">
    <location>
        <begin position="305"/>
        <end position="357"/>
    </location>
</feature>
<sequence length="424" mass="48581">LSVKGEANARHTVAGNAVDAIMWASLQSAMEAIDGQFDDLAADERYSEASDAYEEEDIMGRQTFLGEMKGLLFGNEDDAEFTPEMEAARRISIPETFTEPLVVEVPETERHNMELMELNDLNQFVDSFDINEKTDEISRLLASEDDDDPTPTPLQEQFRLLSPEHVSYNDFWTRYFFRCDPERIEREWQRHDELEEKVRQLSSQKREDALKEVSDAALNLLSNAAGVISGAGGLVEEAATQLSIHHSKDRPLFVMETVDDDEYYEDDGEAEEAEVSFCHTASPLKLENLDTVHLRENLIKAEDARNSLIEAVEDRESEIVRLTAELQRKLSANCDESSQLKREIVSLRSDLEKSRRTILKEKKQHCIAQINKIKTRMELSKQSSIQMDIDQKKELLAKVKTEIVAYKRSLSRLETEKREMLSDR</sequence>
<protein>
    <recommendedName>
        <fullName evidence="2">BSD domain-containing protein</fullName>
    </recommendedName>
</protein>
<feature type="coiled-coil region" evidence="1">
    <location>
        <begin position="184"/>
        <end position="211"/>
    </location>
</feature>
<dbReference type="EMBL" id="AGNL01050317">
    <property type="protein sequence ID" value="EJK44002.1"/>
    <property type="molecule type" value="Genomic_DNA"/>
</dbReference>
<evidence type="ECO:0000313" key="4">
    <source>
        <dbReference type="Proteomes" id="UP000266841"/>
    </source>
</evidence>
<dbReference type="Pfam" id="PF03909">
    <property type="entry name" value="BSD"/>
    <property type="match status" value="1"/>
</dbReference>
<keyword evidence="1" id="KW-0175">Coiled coil</keyword>
<feature type="non-terminal residue" evidence="3">
    <location>
        <position position="1"/>
    </location>
</feature>
<reference evidence="3 4" key="1">
    <citation type="journal article" date="2012" name="Genome Biol.">
        <title>Genome and low-iron response of an oceanic diatom adapted to chronic iron limitation.</title>
        <authorList>
            <person name="Lommer M."/>
            <person name="Specht M."/>
            <person name="Roy A.S."/>
            <person name="Kraemer L."/>
            <person name="Andreson R."/>
            <person name="Gutowska M.A."/>
            <person name="Wolf J."/>
            <person name="Bergner S.V."/>
            <person name="Schilhabel M.B."/>
            <person name="Klostermeier U.C."/>
            <person name="Beiko R.G."/>
            <person name="Rosenstiel P."/>
            <person name="Hippler M."/>
            <person name="Laroche J."/>
        </authorList>
    </citation>
    <scope>NUCLEOTIDE SEQUENCE [LARGE SCALE GENOMIC DNA]</scope>
    <source>
        <strain evidence="3 4">CCMP1005</strain>
    </source>
</reference>
<evidence type="ECO:0000313" key="3">
    <source>
        <dbReference type="EMBL" id="EJK44002.1"/>
    </source>
</evidence>
<evidence type="ECO:0000259" key="2">
    <source>
        <dbReference type="PROSITE" id="PS50858"/>
    </source>
</evidence>
<gene>
    <name evidence="3" type="ORF">THAOC_37499</name>
</gene>
<feature type="domain" description="BSD" evidence="2">
    <location>
        <begin position="124"/>
        <end position="183"/>
    </location>
</feature>
<proteinExistence type="predicted"/>
<feature type="coiled-coil region" evidence="1">
    <location>
        <begin position="389"/>
        <end position="423"/>
    </location>
</feature>
<dbReference type="Proteomes" id="UP000266841">
    <property type="component" value="Unassembled WGS sequence"/>
</dbReference>
<dbReference type="OrthoDB" id="49532at2759"/>
<keyword evidence="4" id="KW-1185">Reference proteome</keyword>
<comment type="caution">
    <text evidence="3">The sequence shown here is derived from an EMBL/GenBank/DDBJ whole genome shotgun (WGS) entry which is preliminary data.</text>
</comment>
<name>K0RBS9_THAOC</name>
<dbReference type="PROSITE" id="PS50858">
    <property type="entry name" value="BSD"/>
    <property type="match status" value="1"/>
</dbReference>
<dbReference type="SUPFAM" id="SSF140383">
    <property type="entry name" value="BSD domain-like"/>
    <property type="match status" value="1"/>
</dbReference>
<dbReference type="AlphaFoldDB" id="K0RBS9"/>
<evidence type="ECO:0000256" key="1">
    <source>
        <dbReference type="SAM" id="Coils"/>
    </source>
</evidence>
<dbReference type="Gene3D" id="1.10.3970.10">
    <property type="entry name" value="BSD domain"/>
    <property type="match status" value="1"/>
</dbReference>
<dbReference type="InterPro" id="IPR035925">
    <property type="entry name" value="BSD_dom_sf"/>
</dbReference>
<dbReference type="InterPro" id="IPR005607">
    <property type="entry name" value="BSD_dom"/>
</dbReference>
<dbReference type="OMA" id="DEWSSHE"/>
<organism evidence="3 4">
    <name type="scientific">Thalassiosira oceanica</name>
    <name type="common">Marine diatom</name>
    <dbReference type="NCBI Taxonomy" id="159749"/>
    <lineage>
        <taxon>Eukaryota</taxon>
        <taxon>Sar</taxon>
        <taxon>Stramenopiles</taxon>
        <taxon>Ochrophyta</taxon>
        <taxon>Bacillariophyta</taxon>
        <taxon>Coscinodiscophyceae</taxon>
        <taxon>Thalassiosirophycidae</taxon>
        <taxon>Thalassiosirales</taxon>
        <taxon>Thalassiosiraceae</taxon>
        <taxon>Thalassiosira</taxon>
    </lineage>
</organism>
<accession>K0RBS9</accession>
<dbReference type="eggNOG" id="ENOG502SCBH">
    <property type="taxonomic scope" value="Eukaryota"/>
</dbReference>